<evidence type="ECO:0000256" key="1">
    <source>
        <dbReference type="SAM" id="MobiDB-lite"/>
    </source>
</evidence>
<protein>
    <recommendedName>
        <fullName evidence="5">MarR family transcriptional regulator</fullName>
    </recommendedName>
</protein>
<dbReference type="InterPro" id="IPR036388">
    <property type="entry name" value="WH-like_DNA-bd_sf"/>
</dbReference>
<geneLocation type="plasmid" evidence="3 4">
    <name>p_unnamed1</name>
</geneLocation>
<keyword evidence="3" id="KW-0614">Plasmid</keyword>
<name>A0ABX6T780_9SPHN</name>
<proteinExistence type="predicted"/>
<sequence length="148" mass="16256">MRDPGHERFKRGGQLPASPDDPSPNLPEQLFSRIESDRRALKHEARRILTLRQRRAKHFGAATFGEPGWEMLLLLYVSTGSGLGVDQLAMLSGVSEGIARRWLSHLASEKLVQVSGLSSSATVILTPRGRAGLDAFLSDALAGDRQRR</sequence>
<gene>
    <name evidence="2" type="ORF">H9L15_08825</name>
    <name evidence="3" type="ORF">H9L15_15795</name>
</gene>
<dbReference type="Gene3D" id="1.10.10.10">
    <property type="entry name" value="Winged helix-like DNA-binding domain superfamily/Winged helix DNA-binding domain"/>
    <property type="match status" value="1"/>
</dbReference>
<evidence type="ECO:0000313" key="4">
    <source>
        <dbReference type="Proteomes" id="UP000516134"/>
    </source>
</evidence>
<accession>A0ABX6T780</accession>
<evidence type="ECO:0000313" key="3">
    <source>
        <dbReference type="EMBL" id="QNP44558.1"/>
    </source>
</evidence>
<keyword evidence="4" id="KW-1185">Reference proteome</keyword>
<evidence type="ECO:0000313" key="2">
    <source>
        <dbReference type="EMBL" id="QNP42417.1"/>
    </source>
</evidence>
<organism evidence="3 4">
    <name type="scientific">Sphingomonas daechungensis</name>
    <dbReference type="NCBI Taxonomy" id="1176646"/>
    <lineage>
        <taxon>Bacteria</taxon>
        <taxon>Pseudomonadati</taxon>
        <taxon>Pseudomonadota</taxon>
        <taxon>Alphaproteobacteria</taxon>
        <taxon>Sphingomonadales</taxon>
        <taxon>Sphingomonadaceae</taxon>
        <taxon>Sphingomonas</taxon>
    </lineage>
</organism>
<dbReference type="EMBL" id="CP060781">
    <property type="protein sequence ID" value="QNP44558.1"/>
    <property type="molecule type" value="Genomic_DNA"/>
</dbReference>
<feature type="region of interest" description="Disordered" evidence="1">
    <location>
        <begin position="1"/>
        <end position="27"/>
    </location>
</feature>
<dbReference type="RefSeq" id="WP_187713850.1">
    <property type="nucleotide sequence ID" value="NZ_BAABJC010000001.1"/>
</dbReference>
<evidence type="ECO:0008006" key="5">
    <source>
        <dbReference type="Google" id="ProtNLM"/>
    </source>
</evidence>
<dbReference type="SUPFAM" id="SSF46785">
    <property type="entry name" value="Winged helix' DNA-binding domain"/>
    <property type="match status" value="1"/>
</dbReference>
<dbReference type="Proteomes" id="UP000516134">
    <property type="component" value="Plasmid p_unnamed1"/>
</dbReference>
<dbReference type="Proteomes" id="UP000516134">
    <property type="component" value="Chromosome"/>
</dbReference>
<dbReference type="InterPro" id="IPR036390">
    <property type="entry name" value="WH_DNA-bd_sf"/>
</dbReference>
<reference evidence="3 4" key="1">
    <citation type="submission" date="2020-08" db="EMBL/GenBank/DDBJ databases">
        <title>Genome sequence of Sphingomonas daechungensis KACC 18115T.</title>
        <authorList>
            <person name="Hyun D.-W."/>
            <person name="Bae J.-W."/>
        </authorList>
    </citation>
    <scope>NUCLEOTIDE SEQUENCE [LARGE SCALE GENOMIC DNA]</scope>
    <source>
        <strain evidence="3 4">KACC 18115</strain>
        <plasmid evidence="3 4">p_unnamed1</plasmid>
    </source>
</reference>
<dbReference type="EMBL" id="CP060780">
    <property type="protein sequence ID" value="QNP42417.1"/>
    <property type="molecule type" value="Genomic_DNA"/>
</dbReference>